<proteinExistence type="predicted"/>
<gene>
    <name evidence="1" type="ORF">A3A16_00540</name>
</gene>
<name>A0A1G1ZMV4_9BACT</name>
<dbReference type="Gene3D" id="3.30.420.40">
    <property type="match status" value="2"/>
</dbReference>
<dbReference type="Proteomes" id="UP000177942">
    <property type="component" value="Unassembled WGS sequence"/>
</dbReference>
<dbReference type="AlphaFoldDB" id="A0A1G1ZMV4"/>
<dbReference type="SUPFAM" id="SSF53067">
    <property type="entry name" value="Actin-like ATPase domain"/>
    <property type="match status" value="2"/>
</dbReference>
<dbReference type="InterPro" id="IPR005883">
    <property type="entry name" value="PilM"/>
</dbReference>
<dbReference type="InterPro" id="IPR043129">
    <property type="entry name" value="ATPase_NBD"/>
</dbReference>
<dbReference type="EMBL" id="MHJJ01000014">
    <property type="protein sequence ID" value="OGY65167.1"/>
    <property type="molecule type" value="Genomic_DNA"/>
</dbReference>
<dbReference type="CDD" id="cd24049">
    <property type="entry name" value="ASKHA_NBD_PilM"/>
    <property type="match status" value="1"/>
</dbReference>
<comment type="caution">
    <text evidence="1">The sequence shown here is derived from an EMBL/GenBank/DDBJ whole genome shotgun (WGS) entry which is preliminary data.</text>
</comment>
<organism evidence="1 2">
    <name type="scientific">Candidatus Harrisonbacteria bacterium RIFCSPLOWO2_01_FULL_44_18</name>
    <dbReference type="NCBI Taxonomy" id="1798407"/>
    <lineage>
        <taxon>Bacteria</taxon>
        <taxon>Candidatus Harrisoniibacteriota</taxon>
    </lineage>
</organism>
<sequence length="359" mass="39123">MAFDFFKSLLGAQNYLAVDIGTTSIKVLEFSKKSNGRPALRNYGFLETYGYLERFNEALQTSSLKMLDVEAAKYLKIVLDRAGIKSRSAVASIPAFMAFTTLIELPMMSEAETSQTMDFQAKQYIPIPVKAAAIDWIKIGEREDEEGRKRQQVFLISVPKEQIEKYQKIFRLAGLKLAALEIEGLSLARALSRGIKEPVLIVDIGARSTSLTVGVDGLLRFAGQTDFAGGSLTQAVASGLGIAARRAEELKWRKGLIATGGEQELSTLMLPFLDVIINEAKRVKQNYETSYQNKIAAVILAGGGANLLGIEKYFGQQIELPASLAAPFKEIDYPPEIASLIKDLGPAFSAAIGLGMKGL</sequence>
<evidence type="ECO:0000313" key="1">
    <source>
        <dbReference type="EMBL" id="OGY65167.1"/>
    </source>
</evidence>
<dbReference type="Pfam" id="PF11104">
    <property type="entry name" value="PilM_2"/>
    <property type="match status" value="1"/>
</dbReference>
<dbReference type="PANTHER" id="PTHR32432">
    <property type="entry name" value="CELL DIVISION PROTEIN FTSA-RELATED"/>
    <property type="match status" value="1"/>
</dbReference>
<dbReference type="InterPro" id="IPR050696">
    <property type="entry name" value="FtsA/MreB"/>
</dbReference>
<dbReference type="PANTHER" id="PTHR32432:SF3">
    <property type="entry name" value="ETHANOLAMINE UTILIZATION PROTEIN EUTJ"/>
    <property type="match status" value="1"/>
</dbReference>
<evidence type="ECO:0008006" key="3">
    <source>
        <dbReference type="Google" id="ProtNLM"/>
    </source>
</evidence>
<evidence type="ECO:0000313" key="2">
    <source>
        <dbReference type="Proteomes" id="UP000177942"/>
    </source>
</evidence>
<dbReference type="STRING" id="1798407.A3A16_00540"/>
<dbReference type="PIRSF" id="PIRSF019169">
    <property type="entry name" value="PilM"/>
    <property type="match status" value="1"/>
</dbReference>
<dbReference type="Gene3D" id="3.30.1490.300">
    <property type="match status" value="1"/>
</dbReference>
<protein>
    <recommendedName>
        <fullName evidence="3">SHS2 domain-containing protein</fullName>
    </recommendedName>
</protein>
<reference evidence="1 2" key="1">
    <citation type="journal article" date="2016" name="Nat. Commun.">
        <title>Thousands of microbial genomes shed light on interconnected biogeochemical processes in an aquifer system.</title>
        <authorList>
            <person name="Anantharaman K."/>
            <person name="Brown C.T."/>
            <person name="Hug L.A."/>
            <person name="Sharon I."/>
            <person name="Castelle C.J."/>
            <person name="Probst A.J."/>
            <person name="Thomas B.C."/>
            <person name="Singh A."/>
            <person name="Wilkins M.J."/>
            <person name="Karaoz U."/>
            <person name="Brodie E.L."/>
            <person name="Williams K.H."/>
            <person name="Hubbard S.S."/>
            <person name="Banfield J.F."/>
        </authorList>
    </citation>
    <scope>NUCLEOTIDE SEQUENCE [LARGE SCALE GENOMIC DNA]</scope>
</reference>
<accession>A0A1G1ZMV4</accession>
<dbReference type="NCBIfam" id="TIGR01175">
    <property type="entry name" value="pilM"/>
    <property type="match status" value="1"/>
</dbReference>